<dbReference type="RefSeq" id="WP_406646873.1">
    <property type="nucleotide sequence ID" value="NZ_CP123584.1"/>
</dbReference>
<name>A0ABZ2XSF7_9RHOB</name>
<reference evidence="1 2" key="1">
    <citation type="submission" date="2023-04" db="EMBL/GenBank/DDBJ databases">
        <title>Complete genome sequence of Alisedimentitalea scapharcae.</title>
        <authorList>
            <person name="Rong J.-C."/>
            <person name="Yi M.-L."/>
            <person name="Zhao Q."/>
        </authorList>
    </citation>
    <scope>NUCLEOTIDE SEQUENCE [LARGE SCALE GENOMIC DNA]</scope>
    <source>
        <strain evidence="1 2">KCTC 42119</strain>
    </source>
</reference>
<organism evidence="1 2">
    <name type="scientific">Aliisedimentitalea scapharcae</name>
    <dbReference type="NCBI Taxonomy" id="1524259"/>
    <lineage>
        <taxon>Bacteria</taxon>
        <taxon>Pseudomonadati</taxon>
        <taxon>Pseudomonadota</taxon>
        <taxon>Alphaproteobacteria</taxon>
        <taxon>Rhodobacterales</taxon>
        <taxon>Roseobacteraceae</taxon>
        <taxon>Aliisedimentitalea</taxon>
    </lineage>
</organism>
<keyword evidence="2" id="KW-1185">Reference proteome</keyword>
<sequence length="317" mass="34757">MNAMTTKQFNDAMQASLGFAQNQTSHIEAGVYRTKYPELNYAELIPVDTSSGEFVKSVTYYSMDGAGEADWLNGNGKDVPMVGAQMASHETAVHSAGIGYGYGYEEVNQARLLRVALDGEKARIARRAYEQMVYTVSFDGDTKKNFEGLYSYTGVPQVSVAADGTGSSTLWANKTPDQIIRDVNDLLTGVVTATKETELADTLILPTERFNYIASTRLTDTSMTILEFIQKANVYTAQTGRPLTIRAKRGLLTKGAGSTARMIAYRRAPDVLKLHIPMPHRFFPVQVEGFQFSIPGMFRLGGLDIKLPKAVSYGDGI</sequence>
<gene>
    <name evidence="1" type="ORF">QEZ52_00325</name>
</gene>
<evidence type="ECO:0000313" key="1">
    <source>
        <dbReference type="EMBL" id="WZK89029.1"/>
    </source>
</evidence>
<dbReference type="InterPro" id="IPR020049">
    <property type="entry name" value="Major_capsid-like"/>
</dbReference>
<proteinExistence type="predicted"/>
<dbReference type="EMBL" id="CP123584">
    <property type="protein sequence ID" value="WZK89029.1"/>
    <property type="molecule type" value="Genomic_DNA"/>
</dbReference>
<protein>
    <submittedName>
        <fullName evidence="1">DUF2184 domain-containing protein</fullName>
    </submittedName>
</protein>
<dbReference type="PIRSF" id="PIRSF029202">
    <property type="entry name" value="UCP029202"/>
    <property type="match status" value="1"/>
</dbReference>
<dbReference type="Pfam" id="PF09950">
    <property type="entry name" value="Major_capside"/>
    <property type="match status" value="1"/>
</dbReference>
<evidence type="ECO:0000313" key="2">
    <source>
        <dbReference type="Proteomes" id="UP001623232"/>
    </source>
</evidence>
<dbReference type="Proteomes" id="UP001623232">
    <property type="component" value="Chromosome"/>
</dbReference>
<accession>A0ABZ2XSF7</accession>